<dbReference type="GO" id="GO:0016887">
    <property type="term" value="F:ATP hydrolysis activity"/>
    <property type="evidence" value="ECO:0007669"/>
    <property type="project" value="InterPro"/>
</dbReference>
<dbReference type="GO" id="GO:0055085">
    <property type="term" value="P:transmembrane transport"/>
    <property type="evidence" value="ECO:0007669"/>
    <property type="project" value="UniProtKB-ARBA"/>
</dbReference>
<sequence>MIYQEPMTSLNPVLTVGEQICEAILLHQGLSFEQAKAKTIGLLEKVRLPDAHLLFDRYPHQLSGGMRQRVMIAMALSCEPKLLIADEPTTALDVSIQAQILHLIRELQKEFNTAVIFITHDMGVVAEVADRVVVMHQGKVLEQGKVMDIFLNPTHPYTQALLAAVPKLGSMKGEAFPKCLPLLTYDNGHLKTIGEEAIQDTADYSRPLLQVDNLSTYFDVKKNFWGKPTHRIFAVEKVSFDIYPGETLALVGESGSGKSTIGRAIQQLLPIFDGDIQFKGESIYCDDKAKQKLLRQKIQYIFQDAFAALNPKRKIGQSIVEPIHTHNLIQGKQAIQERLIELLEQVGLDESYAERYPHELSGGQRARVGIARALACDPD</sequence>
<comment type="similarity">
    <text evidence="1">Belongs to the ABC transporter superfamily.</text>
</comment>
<evidence type="ECO:0000256" key="2">
    <source>
        <dbReference type="ARBA" id="ARBA00022448"/>
    </source>
</evidence>
<gene>
    <name evidence="6" type="ORF">JCM19241_5412</name>
</gene>
<dbReference type="AlphaFoldDB" id="A0A0B8Q6K3"/>
<dbReference type="PANTHER" id="PTHR43776:SF7">
    <property type="entry name" value="D,D-DIPEPTIDE TRANSPORT ATP-BINDING PROTEIN DDPF-RELATED"/>
    <property type="match status" value="1"/>
</dbReference>
<dbReference type="InterPro" id="IPR003593">
    <property type="entry name" value="AAA+_ATPase"/>
</dbReference>
<name>A0A0B8Q6K3_9VIBR</name>
<dbReference type="InterPro" id="IPR027417">
    <property type="entry name" value="P-loop_NTPase"/>
</dbReference>
<dbReference type="InterPro" id="IPR013563">
    <property type="entry name" value="Oligopep_ABC_C"/>
</dbReference>
<dbReference type="PROSITE" id="PS50893">
    <property type="entry name" value="ABC_TRANSPORTER_2"/>
    <property type="match status" value="1"/>
</dbReference>
<reference evidence="6 7" key="1">
    <citation type="submission" date="2015-01" db="EMBL/GenBank/DDBJ databases">
        <title>Vibrio sp. C94 JCM 19241 whole genome shotgun sequence.</title>
        <authorList>
            <person name="Sawabe T."/>
            <person name="Meirelles P."/>
            <person name="Feng G."/>
            <person name="Sayaka M."/>
            <person name="Hattori M."/>
            <person name="Ohkuma M."/>
        </authorList>
    </citation>
    <scope>NUCLEOTIDE SEQUENCE [LARGE SCALE GENOMIC DNA]</scope>
    <source>
        <strain evidence="7">JCM 19241</strain>
    </source>
</reference>
<dbReference type="STRING" id="1481914.JCM19241_5412"/>
<dbReference type="InterPro" id="IPR017871">
    <property type="entry name" value="ABC_transporter-like_CS"/>
</dbReference>
<keyword evidence="2" id="KW-0813">Transport</keyword>
<organism evidence="6 7">
    <name type="scientific">Vibrio ishigakensis</name>
    <dbReference type="NCBI Taxonomy" id="1481914"/>
    <lineage>
        <taxon>Bacteria</taxon>
        <taxon>Pseudomonadati</taxon>
        <taxon>Pseudomonadota</taxon>
        <taxon>Gammaproteobacteria</taxon>
        <taxon>Vibrionales</taxon>
        <taxon>Vibrionaceae</taxon>
        <taxon>Vibrio</taxon>
    </lineage>
</organism>
<keyword evidence="3" id="KW-0547">Nucleotide-binding</keyword>
<dbReference type="InterPro" id="IPR050319">
    <property type="entry name" value="ABC_transp_ATP-bind"/>
</dbReference>
<protein>
    <submittedName>
        <fullName evidence="6">Oligopeptide transport system permease protein oppB</fullName>
    </submittedName>
</protein>
<dbReference type="GO" id="GO:0005524">
    <property type="term" value="F:ATP binding"/>
    <property type="evidence" value="ECO:0007669"/>
    <property type="project" value="UniProtKB-KW"/>
</dbReference>
<dbReference type="Pfam" id="PF08352">
    <property type="entry name" value="oligo_HPY"/>
    <property type="match status" value="1"/>
</dbReference>
<dbReference type="GO" id="GO:0015833">
    <property type="term" value="P:peptide transport"/>
    <property type="evidence" value="ECO:0007669"/>
    <property type="project" value="InterPro"/>
</dbReference>
<dbReference type="InterPro" id="IPR003439">
    <property type="entry name" value="ABC_transporter-like_ATP-bd"/>
</dbReference>
<evidence type="ECO:0000256" key="1">
    <source>
        <dbReference type="ARBA" id="ARBA00005417"/>
    </source>
</evidence>
<accession>A0A0B8Q6K3</accession>
<dbReference type="Proteomes" id="UP000031666">
    <property type="component" value="Unassembled WGS sequence"/>
</dbReference>
<feature type="domain" description="ABC transporter" evidence="5">
    <location>
        <begin position="2"/>
        <end position="162"/>
    </location>
</feature>
<dbReference type="SUPFAM" id="SSF52540">
    <property type="entry name" value="P-loop containing nucleoside triphosphate hydrolases"/>
    <property type="match status" value="2"/>
</dbReference>
<dbReference type="Pfam" id="PF00005">
    <property type="entry name" value="ABC_tran"/>
    <property type="match status" value="2"/>
</dbReference>
<reference evidence="6 7" key="2">
    <citation type="submission" date="2015-01" db="EMBL/GenBank/DDBJ databases">
        <authorList>
            <consortium name="NBRP consortium"/>
            <person name="Sawabe T."/>
            <person name="Meirelles P."/>
            <person name="Feng G."/>
            <person name="Sayaka M."/>
            <person name="Hattori M."/>
            <person name="Ohkuma M."/>
        </authorList>
    </citation>
    <scope>NUCLEOTIDE SEQUENCE [LARGE SCALE GENOMIC DNA]</scope>
    <source>
        <strain evidence="7">JCM 19241</strain>
    </source>
</reference>
<evidence type="ECO:0000256" key="3">
    <source>
        <dbReference type="ARBA" id="ARBA00022741"/>
    </source>
</evidence>
<dbReference type="SMART" id="SM00382">
    <property type="entry name" value="AAA"/>
    <property type="match status" value="2"/>
</dbReference>
<keyword evidence="4" id="KW-0067">ATP-binding</keyword>
<dbReference type="EMBL" id="BBSC01000002">
    <property type="protein sequence ID" value="GAM74216.1"/>
    <property type="molecule type" value="Genomic_DNA"/>
</dbReference>
<evidence type="ECO:0000259" key="5">
    <source>
        <dbReference type="PROSITE" id="PS50893"/>
    </source>
</evidence>
<comment type="caution">
    <text evidence="6">The sequence shown here is derived from an EMBL/GenBank/DDBJ whole genome shotgun (WGS) entry which is preliminary data.</text>
</comment>
<dbReference type="PANTHER" id="PTHR43776">
    <property type="entry name" value="TRANSPORT ATP-BINDING PROTEIN"/>
    <property type="match status" value="1"/>
</dbReference>
<evidence type="ECO:0000313" key="7">
    <source>
        <dbReference type="Proteomes" id="UP000031666"/>
    </source>
</evidence>
<evidence type="ECO:0000313" key="6">
    <source>
        <dbReference type="EMBL" id="GAM74216.1"/>
    </source>
</evidence>
<dbReference type="Gene3D" id="3.40.50.300">
    <property type="entry name" value="P-loop containing nucleotide triphosphate hydrolases"/>
    <property type="match status" value="2"/>
</dbReference>
<proteinExistence type="inferred from homology"/>
<dbReference type="CDD" id="cd03257">
    <property type="entry name" value="ABC_NikE_OppD_transporters"/>
    <property type="match status" value="2"/>
</dbReference>
<evidence type="ECO:0000256" key="4">
    <source>
        <dbReference type="ARBA" id="ARBA00022840"/>
    </source>
</evidence>
<dbReference type="PROSITE" id="PS00211">
    <property type="entry name" value="ABC_TRANSPORTER_1"/>
    <property type="match status" value="2"/>
</dbReference>